<dbReference type="InterPro" id="IPR021527">
    <property type="entry name" value="DUF2795"/>
</dbReference>
<dbReference type="OrthoDB" id="5519961at2"/>
<evidence type="ECO:0000313" key="2">
    <source>
        <dbReference type="EMBL" id="TQM73458.1"/>
    </source>
</evidence>
<accession>A0A543ISB5</accession>
<name>A0A543ISB5_9ACTN</name>
<protein>
    <submittedName>
        <fullName evidence="2">Uncharacterized protein DUF2795</fullName>
    </submittedName>
</protein>
<dbReference type="RefSeq" id="WP_142257761.1">
    <property type="nucleotide sequence ID" value="NZ_BMPV01000004.1"/>
</dbReference>
<comment type="caution">
    <text evidence="2">The sequence shown here is derived from an EMBL/GenBank/DDBJ whole genome shotgun (WGS) entry which is preliminary data.</text>
</comment>
<proteinExistence type="predicted"/>
<keyword evidence="3" id="KW-1185">Reference proteome</keyword>
<evidence type="ECO:0000313" key="3">
    <source>
        <dbReference type="Proteomes" id="UP000319213"/>
    </source>
</evidence>
<feature type="compositionally biased region" description="Basic and acidic residues" evidence="1">
    <location>
        <begin position="1"/>
        <end position="20"/>
    </location>
</feature>
<dbReference type="Proteomes" id="UP000319213">
    <property type="component" value="Unassembled WGS sequence"/>
</dbReference>
<dbReference type="Pfam" id="PF11387">
    <property type="entry name" value="DUF2795"/>
    <property type="match status" value="1"/>
</dbReference>
<evidence type="ECO:0000256" key="1">
    <source>
        <dbReference type="SAM" id="MobiDB-lite"/>
    </source>
</evidence>
<organism evidence="2 3">
    <name type="scientific">Thermopolyspora flexuosa</name>
    <dbReference type="NCBI Taxonomy" id="103836"/>
    <lineage>
        <taxon>Bacteria</taxon>
        <taxon>Bacillati</taxon>
        <taxon>Actinomycetota</taxon>
        <taxon>Actinomycetes</taxon>
        <taxon>Streptosporangiales</taxon>
        <taxon>Streptosporangiaceae</taxon>
        <taxon>Thermopolyspora</taxon>
    </lineage>
</organism>
<sequence length="136" mass="15113">MQRESSKHGRRLDEEQKHEVQGLIRGGESPHTEEWRETEPLTAAGDEGPTSATRSPVHEPGSPEGLSSRDVDERSDLAKWISGVHAFPADRDTLLSRAATRFAPEPVLAAVRSLPRRTYANVEDVARELGISRRHD</sequence>
<dbReference type="EMBL" id="VFPQ01000001">
    <property type="protein sequence ID" value="TQM73458.1"/>
    <property type="molecule type" value="Genomic_DNA"/>
</dbReference>
<reference evidence="2 3" key="1">
    <citation type="submission" date="2019-06" db="EMBL/GenBank/DDBJ databases">
        <title>Sequencing the genomes of 1000 actinobacteria strains.</title>
        <authorList>
            <person name="Klenk H.-P."/>
        </authorList>
    </citation>
    <scope>NUCLEOTIDE SEQUENCE [LARGE SCALE GENOMIC DNA]</scope>
    <source>
        <strain evidence="2 3">DSM 43186</strain>
    </source>
</reference>
<feature type="region of interest" description="Disordered" evidence="1">
    <location>
        <begin position="1"/>
        <end position="71"/>
    </location>
</feature>
<feature type="compositionally biased region" description="Basic and acidic residues" evidence="1">
    <location>
        <begin position="28"/>
        <end position="39"/>
    </location>
</feature>
<gene>
    <name evidence="2" type="ORF">FHX40_0098</name>
</gene>
<dbReference type="AlphaFoldDB" id="A0A543ISB5"/>